<feature type="transmembrane region" description="Helical" evidence="1">
    <location>
        <begin position="83"/>
        <end position="104"/>
    </location>
</feature>
<sequence length="127" mass="14254">MNTYFFIAGILCFLLGIAHSILGEYLIFNSKRIKGKLIPTKANEYLKERHLRILWATWHLATVFGWCIGILLLKISVLEKSQLINFMVKSISTTMILSSLLVLIATKGKHPGWFVLLAIGIVLIIGA</sequence>
<dbReference type="OrthoDB" id="1162797at2"/>
<dbReference type="AlphaFoldDB" id="A0A1I5AVT0"/>
<feature type="transmembrane region" description="Helical" evidence="1">
    <location>
        <begin position="6"/>
        <end position="28"/>
    </location>
</feature>
<name>A0A1I5AVT0_9FLAO</name>
<proteinExistence type="predicted"/>
<keyword evidence="1" id="KW-0812">Transmembrane</keyword>
<gene>
    <name evidence="2" type="ORF">SAMN04487989_102316</name>
</gene>
<keyword evidence="1" id="KW-1133">Transmembrane helix</keyword>
<dbReference type="RefSeq" id="WP_092207151.1">
    <property type="nucleotide sequence ID" value="NZ_FOVN01000002.1"/>
</dbReference>
<feature type="transmembrane region" description="Helical" evidence="1">
    <location>
        <begin position="53"/>
        <end position="77"/>
    </location>
</feature>
<evidence type="ECO:0000313" key="2">
    <source>
        <dbReference type="EMBL" id="SFN66557.1"/>
    </source>
</evidence>
<reference evidence="3" key="1">
    <citation type="submission" date="2016-10" db="EMBL/GenBank/DDBJ databases">
        <authorList>
            <person name="Varghese N."/>
            <person name="Submissions S."/>
        </authorList>
    </citation>
    <scope>NUCLEOTIDE SEQUENCE [LARGE SCALE GENOMIC DNA]</scope>
    <source>
        <strain evidence="3">DSM 23925</strain>
    </source>
</reference>
<accession>A0A1I5AVT0</accession>
<evidence type="ECO:0000256" key="1">
    <source>
        <dbReference type="SAM" id="Phobius"/>
    </source>
</evidence>
<protein>
    <submittedName>
        <fullName evidence="2">Uncharacterized protein</fullName>
    </submittedName>
</protein>
<dbReference type="STRING" id="649333.SAMN04487989_102316"/>
<dbReference type="Proteomes" id="UP000198705">
    <property type="component" value="Unassembled WGS sequence"/>
</dbReference>
<evidence type="ECO:0000313" key="3">
    <source>
        <dbReference type="Proteomes" id="UP000198705"/>
    </source>
</evidence>
<organism evidence="2 3">
    <name type="scientific">Bizionia echini</name>
    <dbReference type="NCBI Taxonomy" id="649333"/>
    <lineage>
        <taxon>Bacteria</taxon>
        <taxon>Pseudomonadati</taxon>
        <taxon>Bacteroidota</taxon>
        <taxon>Flavobacteriia</taxon>
        <taxon>Flavobacteriales</taxon>
        <taxon>Flavobacteriaceae</taxon>
        <taxon>Bizionia</taxon>
    </lineage>
</organism>
<keyword evidence="3" id="KW-1185">Reference proteome</keyword>
<keyword evidence="1" id="KW-0472">Membrane</keyword>
<dbReference type="EMBL" id="FOVN01000002">
    <property type="protein sequence ID" value="SFN66557.1"/>
    <property type="molecule type" value="Genomic_DNA"/>
</dbReference>
<feature type="transmembrane region" description="Helical" evidence="1">
    <location>
        <begin position="111"/>
        <end position="126"/>
    </location>
</feature>